<comment type="caution">
    <text evidence="1">The sequence shown here is derived from an EMBL/GenBank/DDBJ whole genome shotgun (WGS) entry which is preliminary data.</text>
</comment>
<proteinExistence type="predicted"/>
<gene>
    <name evidence="1" type="ORF">OIN59_08445</name>
</gene>
<reference evidence="1" key="1">
    <citation type="submission" date="2022-10" db="EMBL/GenBank/DDBJ databases">
        <title>Description of microaerobic benzene degrading bacteria.</title>
        <authorList>
            <person name="Bedics A."/>
            <person name="Tancsics A."/>
            <person name="Banerjee S."/>
        </authorList>
    </citation>
    <scope>NUCLEOTIDE SEQUENCE</scope>
    <source>
        <strain evidence="1">D2M1</strain>
    </source>
</reference>
<accession>A0ABT5RUT9</accession>
<protein>
    <submittedName>
        <fullName evidence="1">Uncharacterized protein</fullName>
    </submittedName>
</protein>
<dbReference type="EMBL" id="JAPCKI010000004">
    <property type="protein sequence ID" value="MDD2177463.1"/>
    <property type="molecule type" value="Genomic_DNA"/>
</dbReference>
<dbReference type="Proteomes" id="UP001148932">
    <property type="component" value="Unassembled WGS sequence"/>
</dbReference>
<name>A0ABT5RUT9_9BURK</name>
<keyword evidence="2" id="KW-1185">Reference proteome</keyword>
<evidence type="ECO:0000313" key="2">
    <source>
        <dbReference type="Proteomes" id="UP001148932"/>
    </source>
</evidence>
<evidence type="ECO:0000313" key="1">
    <source>
        <dbReference type="EMBL" id="MDD2177463.1"/>
    </source>
</evidence>
<sequence>MKRYELVPELREWDAHNGGEESPEGWVSCMGTFSLAAAYATLFWPQFVEVRGMVFREGVTASDVENWLAHTDHEAKVVEATINHLHILDIQHPGIWSEATETQLQFLGRTLRASWAAKLELDFPGRKFAVEFIEGSSENLREYQVLFYENHEG</sequence>
<dbReference type="RefSeq" id="WP_274109198.1">
    <property type="nucleotide sequence ID" value="NZ_JAPCKI010000004.1"/>
</dbReference>
<organism evidence="1 2">
    <name type="scientific">Acidovorax benzenivorans</name>
    <dbReference type="NCBI Taxonomy" id="2987520"/>
    <lineage>
        <taxon>Bacteria</taxon>
        <taxon>Pseudomonadati</taxon>
        <taxon>Pseudomonadota</taxon>
        <taxon>Betaproteobacteria</taxon>
        <taxon>Burkholderiales</taxon>
        <taxon>Comamonadaceae</taxon>
        <taxon>Acidovorax</taxon>
    </lineage>
</organism>